<evidence type="ECO:0000313" key="3">
    <source>
        <dbReference type="Proteomes" id="UP000242818"/>
    </source>
</evidence>
<dbReference type="InterPro" id="IPR036259">
    <property type="entry name" value="MFS_trans_sf"/>
</dbReference>
<reference evidence="2 3" key="1">
    <citation type="submission" date="2016-08" db="EMBL/GenBank/DDBJ databases">
        <authorList>
            <person name="Seilhamer J.J."/>
        </authorList>
    </citation>
    <scope>NUCLEOTIDE SEQUENCE [LARGE SCALE GENOMIC DNA]</scope>
    <source>
        <strain evidence="2 3">A37T2</strain>
    </source>
</reference>
<keyword evidence="1" id="KW-0472">Membrane</keyword>
<keyword evidence="1" id="KW-0812">Transmembrane</keyword>
<evidence type="ECO:0000256" key="1">
    <source>
        <dbReference type="SAM" id="Phobius"/>
    </source>
</evidence>
<keyword evidence="1" id="KW-1133">Transmembrane helix</keyword>
<organism evidence="2 3">
    <name type="scientific">Chitinophaga costaii</name>
    <dbReference type="NCBI Taxonomy" id="1335309"/>
    <lineage>
        <taxon>Bacteria</taxon>
        <taxon>Pseudomonadati</taxon>
        <taxon>Bacteroidota</taxon>
        <taxon>Chitinophagia</taxon>
        <taxon>Chitinophagales</taxon>
        <taxon>Chitinophagaceae</taxon>
        <taxon>Chitinophaga</taxon>
    </lineage>
</organism>
<proteinExistence type="predicted"/>
<keyword evidence="3" id="KW-1185">Reference proteome</keyword>
<dbReference type="Gene3D" id="1.20.1250.20">
    <property type="entry name" value="MFS general substrate transporter like domains"/>
    <property type="match status" value="1"/>
</dbReference>
<accession>A0A1C4CKW2</accession>
<dbReference type="AlphaFoldDB" id="A0A1C4CKW2"/>
<dbReference type="EMBL" id="FMAR01000004">
    <property type="protein sequence ID" value="SCC19702.1"/>
    <property type="molecule type" value="Genomic_DNA"/>
</dbReference>
<name>A0A1C4CKW2_9BACT</name>
<dbReference type="RefSeq" id="WP_205686072.1">
    <property type="nucleotide sequence ID" value="NZ_QCYL01000003.1"/>
</dbReference>
<feature type="transmembrane region" description="Helical" evidence="1">
    <location>
        <begin position="56"/>
        <end position="75"/>
    </location>
</feature>
<protein>
    <submittedName>
        <fullName evidence="2">MFS transporter, ACS family, hexuronate transporter</fullName>
    </submittedName>
</protein>
<dbReference type="STRING" id="1335309.GA0116948_104176"/>
<dbReference type="SUPFAM" id="SSF103473">
    <property type="entry name" value="MFS general substrate transporter"/>
    <property type="match status" value="1"/>
</dbReference>
<gene>
    <name evidence="2" type="ORF">GA0116948_104176</name>
</gene>
<sequence>MKNEKKGYRWVIVILLLFSTTINYMDRQVISYLKEYFCTPVAQGGFGWTNIAFADITSSFTAFYAGMTILAGWVINRIGTKLGLALSLICWSLFEQMALGGSCFSGCQTT</sequence>
<evidence type="ECO:0000313" key="2">
    <source>
        <dbReference type="EMBL" id="SCC19702.1"/>
    </source>
</evidence>
<dbReference type="Proteomes" id="UP000242818">
    <property type="component" value="Unassembled WGS sequence"/>
</dbReference>
<feature type="transmembrane region" description="Helical" evidence="1">
    <location>
        <begin position="7"/>
        <end position="25"/>
    </location>
</feature>